<evidence type="ECO:0000313" key="2">
    <source>
        <dbReference type="EMBL" id="QEO09641.1"/>
    </source>
</evidence>
<gene>
    <name evidence="2" type="ORF">FLP23_06255</name>
</gene>
<dbReference type="AlphaFoldDB" id="A0A5C1Y754"/>
<evidence type="ECO:0000259" key="1">
    <source>
        <dbReference type="Pfam" id="PF04480"/>
    </source>
</evidence>
<organism evidence="2 3">
    <name type="scientific">Protaetiibacter larvae</name>
    <dbReference type="NCBI Taxonomy" id="2592654"/>
    <lineage>
        <taxon>Bacteria</taxon>
        <taxon>Bacillati</taxon>
        <taxon>Actinomycetota</taxon>
        <taxon>Actinomycetes</taxon>
        <taxon>Micrococcales</taxon>
        <taxon>Microbacteriaceae</taxon>
        <taxon>Protaetiibacter</taxon>
    </lineage>
</organism>
<dbReference type="InterPro" id="IPR007569">
    <property type="entry name" value="DUF559"/>
</dbReference>
<name>A0A5C1Y754_9MICO</name>
<keyword evidence="3" id="KW-1185">Reference proteome</keyword>
<dbReference type="Proteomes" id="UP000322159">
    <property type="component" value="Chromosome"/>
</dbReference>
<feature type="domain" description="DUF559" evidence="1">
    <location>
        <begin position="228"/>
        <end position="288"/>
    </location>
</feature>
<sequence>MISPAIRAHPSELFGDAEVLTRRNLVGRGATVMQLAAAVHDGSLVRIRRGYYARPDLDPAVQRAVRVGGRFSCVSELRHRGIWAPADLDEVHLQIAPNAARLRDKDDRTAPMEFEAPGCRIHWRELSRAPANHAHAGLWDALTLAMTCLPERDALAALDSALHLGMLSMRSLPDLAEGLPLHRRHLVDWADPAAESGLETLIRYLCRVMGLRVRSQPYVRRVGRGDLEIEDVILIEADGGAFHAAEVTARDRRRDAGFVRAGRTVLHFRYAQIVYEPREVAETILAALLAHRGVRNSGEIVRRARRRLDDAGIS</sequence>
<reference evidence="2 3" key="1">
    <citation type="submission" date="2019-09" db="EMBL/GenBank/DDBJ databases">
        <title>Genome sequencing of strain KACC 19322.</title>
        <authorList>
            <person name="Heo J."/>
            <person name="Kim S.-J."/>
            <person name="Kim J.-S."/>
            <person name="Hong S.-B."/>
            <person name="Kwon S.-W."/>
        </authorList>
    </citation>
    <scope>NUCLEOTIDE SEQUENCE [LARGE SCALE GENOMIC DNA]</scope>
    <source>
        <strain evidence="2 3">KACC 19322</strain>
    </source>
</reference>
<accession>A0A5C1Y754</accession>
<dbReference type="Gene3D" id="3.40.960.10">
    <property type="entry name" value="VSR Endonuclease"/>
    <property type="match status" value="1"/>
</dbReference>
<proteinExistence type="predicted"/>
<evidence type="ECO:0000313" key="3">
    <source>
        <dbReference type="Proteomes" id="UP000322159"/>
    </source>
</evidence>
<dbReference type="RefSeq" id="WP_149325061.1">
    <property type="nucleotide sequence ID" value="NZ_CP043504.1"/>
</dbReference>
<dbReference type="EMBL" id="CP043504">
    <property type="protein sequence ID" value="QEO09641.1"/>
    <property type="molecule type" value="Genomic_DNA"/>
</dbReference>
<protein>
    <submittedName>
        <fullName evidence="2">DUF559 domain-containing protein</fullName>
    </submittedName>
</protein>
<dbReference type="Pfam" id="PF04480">
    <property type="entry name" value="DUF559"/>
    <property type="match status" value="1"/>
</dbReference>
<dbReference type="KEGG" id="lyk:FLP23_06255"/>
<dbReference type="OrthoDB" id="2594539at2"/>